<dbReference type="AlphaFoldDB" id="A0A516RKA4"/>
<proteinExistence type="predicted"/>
<reference evidence="2 3" key="1">
    <citation type="journal article" date="2019" name="J. Ind. Microbiol. Biotechnol.">
        <title>The complete genomic sequence of Streptomyces spectabilis NRRL-2792 and identification of secondary metabolite biosynthetic gene clusters.</title>
        <authorList>
            <person name="Sinha A."/>
            <person name="Phillips-Salemka S."/>
            <person name="Niraula T.A."/>
            <person name="Short K.A."/>
            <person name="Niraula N.P."/>
        </authorList>
    </citation>
    <scope>NUCLEOTIDE SEQUENCE [LARGE SCALE GENOMIC DNA]</scope>
    <source>
        <strain evidence="2 3">NRRL 2792</strain>
    </source>
</reference>
<name>A0A516RKA4_STRST</name>
<protein>
    <submittedName>
        <fullName evidence="2">Peptidase inhibitor</fullName>
    </submittedName>
</protein>
<feature type="signal peptide" evidence="1">
    <location>
        <begin position="1"/>
        <end position="38"/>
    </location>
</feature>
<evidence type="ECO:0000313" key="2">
    <source>
        <dbReference type="EMBL" id="QDQ16055.1"/>
    </source>
</evidence>
<organism evidence="2 3">
    <name type="scientific">Streptomyces spectabilis</name>
    <dbReference type="NCBI Taxonomy" id="68270"/>
    <lineage>
        <taxon>Bacteria</taxon>
        <taxon>Bacillati</taxon>
        <taxon>Actinomycetota</taxon>
        <taxon>Actinomycetes</taxon>
        <taxon>Kitasatosporales</taxon>
        <taxon>Streptomycetaceae</taxon>
        <taxon>Streptomyces</taxon>
    </lineage>
</organism>
<feature type="chain" id="PRO_5022245428" evidence="1">
    <location>
        <begin position="39"/>
        <end position="139"/>
    </location>
</feature>
<evidence type="ECO:0000313" key="3">
    <source>
        <dbReference type="Proteomes" id="UP000316806"/>
    </source>
</evidence>
<dbReference type="Proteomes" id="UP000316806">
    <property type="component" value="Chromosome"/>
</dbReference>
<gene>
    <name evidence="2" type="ORF">FH965_00520</name>
</gene>
<evidence type="ECO:0000256" key="1">
    <source>
        <dbReference type="SAM" id="SignalP"/>
    </source>
</evidence>
<dbReference type="EMBL" id="CP040916">
    <property type="protein sequence ID" value="QDQ16055.1"/>
    <property type="molecule type" value="Genomic_DNA"/>
</dbReference>
<accession>A0A516RKA4</accession>
<sequence length="139" mass="14750">MVRAGVRGGPVNRRTGFALAMTTALAGATLALAPTAQADATSPAGYDNCPAGYICFYSEKDGNGQKCQWSTSNTNTRPMCSWMRDGTNTRSVYNRTNSRFHYYHNANYVNRIGSTTAGNRGNLAGTYTIGSLCAGSCPG</sequence>
<keyword evidence="1" id="KW-0732">Signal</keyword>
<dbReference type="Pfam" id="PF03995">
    <property type="entry name" value="Inhibitor_I36"/>
    <property type="match status" value="1"/>
</dbReference>